<protein>
    <submittedName>
        <fullName evidence="3">Uncharacterized protein</fullName>
    </submittedName>
</protein>
<gene>
    <name evidence="3" type="ORF">BDZ94DRAFT_1309018</name>
</gene>
<dbReference type="Proteomes" id="UP000807353">
    <property type="component" value="Unassembled WGS sequence"/>
</dbReference>
<evidence type="ECO:0000256" key="2">
    <source>
        <dbReference type="SAM" id="MobiDB-lite"/>
    </source>
</evidence>
<feature type="compositionally biased region" description="Basic and acidic residues" evidence="2">
    <location>
        <begin position="182"/>
        <end position="194"/>
    </location>
</feature>
<dbReference type="OrthoDB" id="3235325at2759"/>
<proteinExistence type="predicted"/>
<feature type="coiled-coil region" evidence="1">
    <location>
        <begin position="86"/>
        <end position="120"/>
    </location>
</feature>
<keyword evidence="4" id="KW-1185">Reference proteome</keyword>
<dbReference type="EMBL" id="MU150265">
    <property type="protein sequence ID" value="KAF9463096.1"/>
    <property type="molecule type" value="Genomic_DNA"/>
</dbReference>
<feature type="region of interest" description="Disordered" evidence="2">
    <location>
        <begin position="162"/>
        <end position="198"/>
    </location>
</feature>
<reference evidence="3" key="1">
    <citation type="submission" date="2020-11" db="EMBL/GenBank/DDBJ databases">
        <authorList>
            <consortium name="DOE Joint Genome Institute"/>
            <person name="Ahrendt S."/>
            <person name="Riley R."/>
            <person name="Andreopoulos W."/>
            <person name="Labutti K."/>
            <person name="Pangilinan J."/>
            <person name="Ruiz-Duenas F.J."/>
            <person name="Barrasa J.M."/>
            <person name="Sanchez-Garcia M."/>
            <person name="Camarero S."/>
            <person name="Miyauchi S."/>
            <person name="Serrano A."/>
            <person name="Linde D."/>
            <person name="Babiker R."/>
            <person name="Drula E."/>
            <person name="Ayuso-Fernandez I."/>
            <person name="Pacheco R."/>
            <person name="Padilla G."/>
            <person name="Ferreira P."/>
            <person name="Barriuso J."/>
            <person name="Kellner H."/>
            <person name="Castanera R."/>
            <person name="Alfaro M."/>
            <person name="Ramirez L."/>
            <person name="Pisabarro A.G."/>
            <person name="Kuo A."/>
            <person name="Tritt A."/>
            <person name="Lipzen A."/>
            <person name="He G."/>
            <person name="Yan M."/>
            <person name="Ng V."/>
            <person name="Cullen D."/>
            <person name="Martin F."/>
            <person name="Rosso M.-N."/>
            <person name="Henrissat B."/>
            <person name="Hibbett D."/>
            <person name="Martinez A.T."/>
            <person name="Grigoriev I.V."/>
        </authorList>
    </citation>
    <scope>NUCLEOTIDE SEQUENCE</scope>
    <source>
        <strain evidence="3">CBS 247.69</strain>
    </source>
</reference>
<dbReference type="AlphaFoldDB" id="A0A9P5Y881"/>
<keyword evidence="1" id="KW-0175">Coiled coil</keyword>
<comment type="caution">
    <text evidence="3">The sequence shown here is derived from an EMBL/GenBank/DDBJ whole genome shotgun (WGS) entry which is preliminary data.</text>
</comment>
<evidence type="ECO:0000313" key="3">
    <source>
        <dbReference type="EMBL" id="KAF9463096.1"/>
    </source>
</evidence>
<organism evidence="3 4">
    <name type="scientific">Collybia nuda</name>
    <dbReference type="NCBI Taxonomy" id="64659"/>
    <lineage>
        <taxon>Eukaryota</taxon>
        <taxon>Fungi</taxon>
        <taxon>Dikarya</taxon>
        <taxon>Basidiomycota</taxon>
        <taxon>Agaricomycotina</taxon>
        <taxon>Agaricomycetes</taxon>
        <taxon>Agaricomycetidae</taxon>
        <taxon>Agaricales</taxon>
        <taxon>Tricholomatineae</taxon>
        <taxon>Clitocybaceae</taxon>
        <taxon>Collybia</taxon>
    </lineage>
</organism>
<accession>A0A9P5Y881</accession>
<feature type="region of interest" description="Disordered" evidence="2">
    <location>
        <begin position="32"/>
        <end position="53"/>
    </location>
</feature>
<evidence type="ECO:0000256" key="1">
    <source>
        <dbReference type="SAM" id="Coils"/>
    </source>
</evidence>
<name>A0A9P5Y881_9AGAR</name>
<sequence>MSASVSLLQSPVNLHNRIPHLNQAEYISQPDHFSVSGSSGSSRQLHSYSPDSHIQSHLKPQQMLYLASSSHETTHIPHTQGYKSDFESLRNENLALTKKIIILEAKLDTANDNYNKLLEKVNTSYVEGNGLMSKHLLPPPLHQKDHKSVKFWSEKSYEEYQRRNNGDTDGLATNKPRCGRPSKSDENEDKHPYLEDNTGTPAVSLAVPSWGRLGLNASDYIKIEMVSEFEEFQLCEGFWKLER</sequence>
<evidence type="ECO:0000313" key="4">
    <source>
        <dbReference type="Proteomes" id="UP000807353"/>
    </source>
</evidence>
<feature type="compositionally biased region" description="Low complexity" evidence="2">
    <location>
        <begin position="34"/>
        <end position="49"/>
    </location>
</feature>